<gene>
    <name evidence="3" type="primary">cobQ</name>
    <name evidence="3" type="ORF">NFRAN_1013</name>
</gene>
<organism evidence="3 4">
    <name type="scientific">Candidatus Nitrosocosmicus franklandianus</name>
    <dbReference type="NCBI Taxonomy" id="1798806"/>
    <lineage>
        <taxon>Archaea</taxon>
        <taxon>Nitrososphaerota</taxon>
        <taxon>Nitrososphaeria</taxon>
        <taxon>Nitrososphaerales</taxon>
        <taxon>Nitrososphaeraceae</taxon>
        <taxon>Candidatus Nitrosocosmicus</taxon>
    </lineage>
</organism>
<name>A0A484IBC6_9ARCH</name>
<dbReference type="KEGG" id="nfn:NFRAN_1013"/>
<dbReference type="Proteomes" id="UP000294299">
    <property type="component" value="Chromosome NFRAN"/>
</dbReference>
<dbReference type="InterPro" id="IPR027417">
    <property type="entry name" value="P-loop_NTPase"/>
</dbReference>
<keyword evidence="4" id="KW-1185">Reference proteome</keyword>
<evidence type="ECO:0000259" key="2">
    <source>
        <dbReference type="Pfam" id="PF01656"/>
    </source>
</evidence>
<evidence type="ECO:0000313" key="3">
    <source>
        <dbReference type="EMBL" id="VFJ13335.1"/>
    </source>
</evidence>
<evidence type="ECO:0000313" key="4">
    <source>
        <dbReference type="Proteomes" id="UP000294299"/>
    </source>
</evidence>
<proteinExistence type="predicted"/>
<dbReference type="PANTHER" id="PTHR21343:SF1">
    <property type="entry name" value="COBYRIC ACID SYNTHASE"/>
    <property type="match status" value="1"/>
</dbReference>
<dbReference type="PANTHER" id="PTHR21343">
    <property type="entry name" value="DETHIOBIOTIN SYNTHETASE"/>
    <property type="match status" value="1"/>
</dbReference>
<protein>
    <submittedName>
        <fullName evidence="3">Cobyric acid synthase</fullName>
    </submittedName>
</protein>
<reference evidence="3 4" key="1">
    <citation type="submission" date="2019-02" db="EMBL/GenBank/DDBJ databases">
        <authorList>
            <person name="Lehtovirta-Morley E L."/>
        </authorList>
    </citation>
    <scope>NUCLEOTIDE SEQUENCE [LARGE SCALE GENOMIC DNA]</scope>
    <source>
        <strain evidence="3">NFRAN1</strain>
    </source>
</reference>
<dbReference type="Gene3D" id="3.40.50.300">
    <property type="entry name" value="P-loop containing nucleotide triphosphate hydrolases"/>
    <property type="match status" value="1"/>
</dbReference>
<dbReference type="GO" id="GO:0009236">
    <property type="term" value="P:cobalamin biosynthetic process"/>
    <property type="evidence" value="ECO:0007669"/>
    <property type="project" value="UniProtKB-UniPathway"/>
</dbReference>
<keyword evidence="1" id="KW-0315">Glutamine amidotransferase</keyword>
<dbReference type="UniPathway" id="UPA00148"/>
<dbReference type="SUPFAM" id="SSF52540">
    <property type="entry name" value="P-loop containing nucleoside triphosphate hydrolases"/>
    <property type="match status" value="1"/>
</dbReference>
<sequence>MRSKLLMIQGTSSGVGKSVIVTALCRILTKKGFKVAPFKSQNMSSYIYKIRDSNKVIARAQAIQSLACRTHPDPNMNPILLQPIGNNESRVYLNGKFFCKMKAQEYYSDFVLKTGFKSALNAFKELQEMHDIIILEGAGSPAEINIQKYDISNMLFARKVNSPVILVSDIERGGCFASILGTMFLLKPTHQNLVKGIIINKFRGDNKILWPAIRKIEYKVKKPVLGIIPKINHNIPEEDSLDSSSSNKCAQDKKSRQLAFGLKRNTNRNITTGHNIDRFSFDQASAELEIDRFSNLVESSINFRYIMEKIIQ</sequence>
<feature type="domain" description="CobQ/CobB/MinD/ParA nucleotide binding" evidence="2">
    <location>
        <begin position="6"/>
        <end position="230"/>
    </location>
</feature>
<dbReference type="AlphaFoldDB" id="A0A484IBC6"/>
<evidence type="ECO:0000256" key="1">
    <source>
        <dbReference type="ARBA" id="ARBA00022962"/>
    </source>
</evidence>
<dbReference type="GeneID" id="39420459"/>
<accession>A0A484IBC6</accession>
<dbReference type="OrthoDB" id="53136at2157"/>
<dbReference type="InterPro" id="IPR002586">
    <property type="entry name" value="CobQ/CobB/MinD/ParA_Nub-bd_dom"/>
</dbReference>
<dbReference type="EMBL" id="LR216287">
    <property type="protein sequence ID" value="VFJ13335.1"/>
    <property type="molecule type" value="Genomic_DNA"/>
</dbReference>
<dbReference type="NCBIfam" id="NF001989">
    <property type="entry name" value="PRK00784.1"/>
    <property type="match status" value="1"/>
</dbReference>
<dbReference type="Pfam" id="PF01656">
    <property type="entry name" value="CbiA"/>
    <property type="match status" value="1"/>
</dbReference>
<dbReference type="RefSeq" id="WP_134483234.1">
    <property type="nucleotide sequence ID" value="NZ_LR216287.1"/>
</dbReference>